<dbReference type="PROSITE" id="PS50005">
    <property type="entry name" value="TPR"/>
    <property type="match status" value="4"/>
</dbReference>
<feature type="repeat" description="TPR" evidence="3">
    <location>
        <begin position="320"/>
        <end position="353"/>
    </location>
</feature>
<organism evidence="5 6">
    <name type="scientific">Solitalea koreensis</name>
    <dbReference type="NCBI Taxonomy" id="543615"/>
    <lineage>
        <taxon>Bacteria</taxon>
        <taxon>Pseudomonadati</taxon>
        <taxon>Bacteroidota</taxon>
        <taxon>Sphingobacteriia</taxon>
        <taxon>Sphingobacteriales</taxon>
        <taxon>Sphingobacteriaceae</taxon>
        <taxon>Solitalea</taxon>
    </lineage>
</organism>
<dbReference type="Pfam" id="PF13429">
    <property type="entry name" value="TPR_15"/>
    <property type="match status" value="1"/>
</dbReference>
<evidence type="ECO:0000313" key="5">
    <source>
        <dbReference type="EMBL" id="SMO62030.1"/>
    </source>
</evidence>
<feature type="repeat" description="TPR" evidence="3">
    <location>
        <begin position="78"/>
        <end position="111"/>
    </location>
</feature>
<accession>A0A521CTP7</accession>
<dbReference type="Gene3D" id="1.25.40.10">
    <property type="entry name" value="Tetratricopeptide repeat domain"/>
    <property type="match status" value="4"/>
</dbReference>
<dbReference type="PROSITE" id="PS50293">
    <property type="entry name" value="TPR_REGION"/>
    <property type="match status" value="1"/>
</dbReference>
<dbReference type="Pfam" id="PF13181">
    <property type="entry name" value="TPR_8"/>
    <property type="match status" value="1"/>
</dbReference>
<reference evidence="5 6" key="1">
    <citation type="submission" date="2017-05" db="EMBL/GenBank/DDBJ databases">
        <authorList>
            <person name="Varghese N."/>
            <person name="Submissions S."/>
        </authorList>
    </citation>
    <scope>NUCLEOTIDE SEQUENCE [LARGE SCALE GENOMIC DNA]</scope>
    <source>
        <strain evidence="5 6">DSM 21342</strain>
    </source>
</reference>
<dbReference type="Proteomes" id="UP000315971">
    <property type="component" value="Unassembled WGS sequence"/>
</dbReference>
<keyword evidence="1" id="KW-0677">Repeat</keyword>
<keyword evidence="6" id="KW-1185">Reference proteome</keyword>
<dbReference type="InterPro" id="IPR050498">
    <property type="entry name" value="Ycf3"/>
</dbReference>
<dbReference type="SUPFAM" id="SSF48452">
    <property type="entry name" value="TPR-like"/>
    <property type="match status" value="3"/>
</dbReference>
<dbReference type="RefSeq" id="WP_142603322.1">
    <property type="nucleotide sequence ID" value="NZ_FXSZ01000004.1"/>
</dbReference>
<proteinExistence type="predicted"/>
<dbReference type="PANTHER" id="PTHR44858">
    <property type="entry name" value="TETRATRICOPEPTIDE REPEAT PROTEIN 6"/>
    <property type="match status" value="1"/>
</dbReference>
<dbReference type="InterPro" id="IPR011990">
    <property type="entry name" value="TPR-like_helical_dom_sf"/>
</dbReference>
<protein>
    <submittedName>
        <fullName evidence="5">Tetratricopeptide repeat-containing protein</fullName>
    </submittedName>
</protein>
<evidence type="ECO:0000256" key="3">
    <source>
        <dbReference type="PROSITE-ProRule" id="PRU00339"/>
    </source>
</evidence>
<dbReference type="GO" id="GO:0046813">
    <property type="term" value="P:receptor-mediated virion attachment to host cell"/>
    <property type="evidence" value="ECO:0007669"/>
    <property type="project" value="TreeGrafter"/>
</dbReference>
<dbReference type="SMART" id="SM00028">
    <property type="entry name" value="TPR"/>
    <property type="match status" value="9"/>
</dbReference>
<dbReference type="OrthoDB" id="9814220at2"/>
<keyword evidence="2 3" id="KW-0802">TPR repeat</keyword>
<dbReference type="PANTHER" id="PTHR44858:SF1">
    <property type="entry name" value="UDP-N-ACETYLGLUCOSAMINE--PEPTIDE N-ACETYLGLUCOSAMINYLTRANSFERASE SPINDLY-RELATED"/>
    <property type="match status" value="1"/>
</dbReference>
<evidence type="ECO:0000313" key="6">
    <source>
        <dbReference type="Proteomes" id="UP000315971"/>
    </source>
</evidence>
<feature type="chain" id="PRO_5022130760" evidence="4">
    <location>
        <begin position="24"/>
        <end position="576"/>
    </location>
</feature>
<evidence type="ECO:0000256" key="4">
    <source>
        <dbReference type="SAM" id="SignalP"/>
    </source>
</evidence>
<dbReference type="GO" id="GO:0009279">
    <property type="term" value="C:cell outer membrane"/>
    <property type="evidence" value="ECO:0007669"/>
    <property type="project" value="TreeGrafter"/>
</dbReference>
<dbReference type="Pfam" id="PF13432">
    <property type="entry name" value="TPR_16"/>
    <property type="match status" value="1"/>
</dbReference>
<feature type="repeat" description="TPR" evidence="3">
    <location>
        <begin position="426"/>
        <end position="459"/>
    </location>
</feature>
<evidence type="ECO:0000256" key="2">
    <source>
        <dbReference type="ARBA" id="ARBA00022803"/>
    </source>
</evidence>
<dbReference type="AlphaFoldDB" id="A0A521CTP7"/>
<feature type="signal peptide" evidence="4">
    <location>
        <begin position="1"/>
        <end position="23"/>
    </location>
</feature>
<name>A0A521CTP7_9SPHI</name>
<dbReference type="InterPro" id="IPR019734">
    <property type="entry name" value="TPR_rpt"/>
</dbReference>
<evidence type="ECO:0000256" key="1">
    <source>
        <dbReference type="ARBA" id="ARBA00022737"/>
    </source>
</evidence>
<dbReference type="EMBL" id="FXSZ01000004">
    <property type="protein sequence ID" value="SMO62030.1"/>
    <property type="molecule type" value="Genomic_DNA"/>
</dbReference>
<gene>
    <name evidence="5" type="ORF">SAMN06265350_104276</name>
</gene>
<feature type="repeat" description="TPR" evidence="3">
    <location>
        <begin position="214"/>
        <end position="247"/>
    </location>
</feature>
<keyword evidence="4" id="KW-0732">Signal</keyword>
<sequence length="576" mass="66030">MKFQRITGLLLLTVAFASSAGLAQSVKARKQPISSYTLSDSSRYKTYFLNGLREKMLGNTNGAIRNFLLCIDANPNADAAYYELAQTYLSLDQAEQALPVVNKAVRLNAEQSWYFILKANIQERLGQYLQAADTYGKIKVLLPDDEDNYYAQANAYTLGGKPEEAMRVFRQLEIRFGSSDELTLQRQKLFIRTGNIAEATKEMEILIRQNPDELRYYMMAGELYDSNNLPEKAFEKYQQALKIDPTNGYVHLALADYYKDKGNTITVFEEVKKAFFSDDIDLDTKVRLMYSNYVNPREQSIKADAFLLSNILVAKYPKEGRVFAINGDFLFMINRKEDAAEAYKKAIALDKKNYTIWEQLARIQFSISDYQGVQETCDEAILYYPDKAMLYLYNGMAKKQLGNSKEAILAYTQGLTYCNNSIDLQTQFYSNMGDAYHAIGNYQESDKAYDKSLDLNPNNAFVLNNYAFYLSLRGKDLDKAERMIRKANALEQGNSSYEDTYAWVLYKLGRYADARIWIEKAMRNNSNSATLAEHYGDILFKLGYRDMAISNWKKAREFGSKSESLERKINDQALHD</sequence>